<keyword evidence="2" id="KW-1185">Reference proteome</keyword>
<accession>A0A6A6ZCT0</accession>
<dbReference type="AlphaFoldDB" id="A0A6A6ZCT0"/>
<evidence type="ECO:0000313" key="2">
    <source>
        <dbReference type="Proteomes" id="UP000799424"/>
    </source>
</evidence>
<organism evidence="1 2">
    <name type="scientific">Ophiobolus disseminans</name>
    <dbReference type="NCBI Taxonomy" id="1469910"/>
    <lineage>
        <taxon>Eukaryota</taxon>
        <taxon>Fungi</taxon>
        <taxon>Dikarya</taxon>
        <taxon>Ascomycota</taxon>
        <taxon>Pezizomycotina</taxon>
        <taxon>Dothideomycetes</taxon>
        <taxon>Pleosporomycetidae</taxon>
        <taxon>Pleosporales</taxon>
        <taxon>Pleosporineae</taxon>
        <taxon>Phaeosphaeriaceae</taxon>
        <taxon>Ophiobolus</taxon>
    </lineage>
</organism>
<proteinExistence type="predicted"/>
<dbReference type="EMBL" id="MU006260">
    <property type="protein sequence ID" value="KAF2818114.1"/>
    <property type="molecule type" value="Genomic_DNA"/>
</dbReference>
<dbReference type="Proteomes" id="UP000799424">
    <property type="component" value="Unassembled WGS sequence"/>
</dbReference>
<sequence>MQEDTGCHCSSSSSEFSTRPALQHVFTELADKLPNTWNEIRNQLPESYKWDIEYITTYGHSEADTGCWTCVPLTESGSVPLTIAGAPVVLPVEHQWPPVGGINPPPDPRPLAPIDCWTELSMETIRDIFLTFEDSLGFYVLISGLLQVIVGETFNTTSASSHLPHWYGGLKVCYIANTMEPTMLGSNQATTSETSASLQAQSSRVLGASKQARSTQSLQLNDLIEARVQTPSRKKFAGRIGLKVEKDDQLYLVMSSHVITEAILSKYSFGSNRHPVKRLEEDWNNNAVIFAGNVKIGTIEKSYDESAEYYPTGFHHDVTLIQPYVTASVNDIKSPISDIGWLCRDAWSSLRQQPSALKILGPTDTYHAAKCIKCNTTSEAIIVGEGIFFNQNNAAGKKPAAYHDLETWNGLVSRAVLYRVSPDFREPTGHSGIALYAEGLREDGSQGPGIVGFQSFVHMSTAPQNFDMPEGRTLEERLKLGRVAFYGAFQVADELRTEYSIL</sequence>
<dbReference type="OrthoDB" id="5384519at2759"/>
<reference evidence="1" key="1">
    <citation type="journal article" date="2020" name="Stud. Mycol.">
        <title>101 Dothideomycetes genomes: a test case for predicting lifestyles and emergence of pathogens.</title>
        <authorList>
            <person name="Haridas S."/>
            <person name="Albert R."/>
            <person name="Binder M."/>
            <person name="Bloem J."/>
            <person name="Labutti K."/>
            <person name="Salamov A."/>
            <person name="Andreopoulos B."/>
            <person name="Baker S."/>
            <person name="Barry K."/>
            <person name="Bills G."/>
            <person name="Bluhm B."/>
            <person name="Cannon C."/>
            <person name="Castanera R."/>
            <person name="Culley D."/>
            <person name="Daum C."/>
            <person name="Ezra D."/>
            <person name="Gonzalez J."/>
            <person name="Henrissat B."/>
            <person name="Kuo A."/>
            <person name="Liang C."/>
            <person name="Lipzen A."/>
            <person name="Lutzoni F."/>
            <person name="Magnuson J."/>
            <person name="Mondo S."/>
            <person name="Nolan M."/>
            <person name="Ohm R."/>
            <person name="Pangilinan J."/>
            <person name="Park H.-J."/>
            <person name="Ramirez L."/>
            <person name="Alfaro M."/>
            <person name="Sun H."/>
            <person name="Tritt A."/>
            <person name="Yoshinaga Y."/>
            <person name="Zwiers L.-H."/>
            <person name="Turgeon B."/>
            <person name="Goodwin S."/>
            <person name="Spatafora J."/>
            <person name="Crous P."/>
            <person name="Grigoriev I."/>
        </authorList>
    </citation>
    <scope>NUCLEOTIDE SEQUENCE</scope>
    <source>
        <strain evidence="1">CBS 113818</strain>
    </source>
</reference>
<gene>
    <name evidence="1" type="ORF">CC86DRAFT_309837</name>
</gene>
<evidence type="ECO:0000313" key="1">
    <source>
        <dbReference type="EMBL" id="KAF2818114.1"/>
    </source>
</evidence>
<protein>
    <submittedName>
        <fullName evidence="1">Uncharacterized protein</fullName>
    </submittedName>
</protein>
<name>A0A6A6ZCT0_9PLEO</name>